<keyword evidence="9" id="KW-0449">Lipoprotein</keyword>
<feature type="active site" evidence="10">
    <location>
        <position position="177"/>
    </location>
</feature>
<dbReference type="STRING" id="4999.A0A1Y1U8B6"/>
<feature type="disulfide bond" evidence="11">
    <location>
        <begin position="190"/>
        <end position="194"/>
    </location>
</feature>
<evidence type="ECO:0000313" key="14">
    <source>
        <dbReference type="EMBL" id="ORX34252.1"/>
    </source>
</evidence>
<comment type="subcellular location">
    <subcellularLocation>
        <location evidence="1">Cell membrane</location>
    </subcellularLocation>
</comment>
<dbReference type="OrthoDB" id="2747330at2759"/>
<dbReference type="PRINTS" id="PR00792">
    <property type="entry name" value="PEPSIN"/>
</dbReference>
<keyword evidence="4 12" id="KW-0645">Protease</keyword>
<keyword evidence="8" id="KW-0325">Glycoprotein</keyword>
<dbReference type="Gene3D" id="2.40.70.10">
    <property type="entry name" value="Acid Proteases"/>
    <property type="match status" value="2"/>
</dbReference>
<evidence type="ECO:0000256" key="12">
    <source>
        <dbReference type="RuleBase" id="RU000454"/>
    </source>
</evidence>
<dbReference type="FunFam" id="2.40.70.10:FF:000008">
    <property type="entry name" value="Cathepsin D"/>
    <property type="match status" value="1"/>
</dbReference>
<evidence type="ECO:0000256" key="2">
    <source>
        <dbReference type="ARBA" id="ARBA00007447"/>
    </source>
</evidence>
<proteinExistence type="inferred from homology"/>
<dbReference type="GeneID" id="33553905"/>
<evidence type="ECO:0000256" key="3">
    <source>
        <dbReference type="ARBA" id="ARBA00022475"/>
    </source>
</evidence>
<dbReference type="AlphaFoldDB" id="A0A1Y1U8B6"/>
<dbReference type="EMBL" id="NBSH01000015">
    <property type="protein sequence ID" value="ORX34252.1"/>
    <property type="molecule type" value="Genomic_DNA"/>
</dbReference>
<dbReference type="CDD" id="cd05471">
    <property type="entry name" value="pepsin_like"/>
    <property type="match status" value="1"/>
</dbReference>
<dbReference type="PROSITE" id="PS00141">
    <property type="entry name" value="ASP_PROTEASE"/>
    <property type="match status" value="1"/>
</dbReference>
<keyword evidence="15" id="KW-1185">Reference proteome</keyword>
<evidence type="ECO:0000256" key="7">
    <source>
        <dbReference type="ARBA" id="ARBA00023136"/>
    </source>
</evidence>
<dbReference type="InterPro" id="IPR001969">
    <property type="entry name" value="Aspartic_peptidase_AS"/>
</dbReference>
<evidence type="ECO:0000256" key="11">
    <source>
        <dbReference type="PIRSR" id="PIRSR601461-2"/>
    </source>
</evidence>
<accession>A0A1Y1U8B6</accession>
<evidence type="ECO:0000256" key="6">
    <source>
        <dbReference type="ARBA" id="ARBA00022801"/>
    </source>
</evidence>
<dbReference type="PANTHER" id="PTHR47966">
    <property type="entry name" value="BETA-SITE APP-CLEAVING ENZYME, ISOFORM A-RELATED"/>
    <property type="match status" value="1"/>
</dbReference>
<evidence type="ECO:0000256" key="5">
    <source>
        <dbReference type="ARBA" id="ARBA00022750"/>
    </source>
</evidence>
<feature type="active site" evidence="10">
    <location>
        <position position="362"/>
    </location>
</feature>
<dbReference type="Pfam" id="PF00026">
    <property type="entry name" value="Asp"/>
    <property type="match status" value="1"/>
</dbReference>
<dbReference type="GO" id="GO:0006508">
    <property type="term" value="P:proteolysis"/>
    <property type="evidence" value="ECO:0007669"/>
    <property type="project" value="UniProtKB-KW"/>
</dbReference>
<evidence type="ECO:0000256" key="10">
    <source>
        <dbReference type="PIRSR" id="PIRSR601461-1"/>
    </source>
</evidence>
<keyword evidence="5 12" id="KW-0064">Aspartyl protease</keyword>
<dbReference type="InterPro" id="IPR034164">
    <property type="entry name" value="Pepsin-like_dom"/>
</dbReference>
<dbReference type="PANTHER" id="PTHR47966:SF75">
    <property type="entry name" value="ENDOPEPTIDASE (CTSD), PUTATIVE (AFU_ORTHOLOGUE AFUA_4G07040)-RELATED"/>
    <property type="match status" value="1"/>
</dbReference>
<keyword evidence="3" id="KW-1003">Cell membrane</keyword>
<evidence type="ECO:0000256" key="8">
    <source>
        <dbReference type="ARBA" id="ARBA00023180"/>
    </source>
</evidence>
<feature type="domain" description="Peptidase A1" evidence="13">
    <location>
        <begin position="159"/>
        <end position="471"/>
    </location>
</feature>
<evidence type="ECO:0000256" key="1">
    <source>
        <dbReference type="ARBA" id="ARBA00004236"/>
    </source>
</evidence>
<dbReference type="FunFam" id="2.40.70.10:FF:000060">
    <property type="entry name" value="Aspartic-type endopeptidase ctsD"/>
    <property type="match status" value="1"/>
</dbReference>
<dbReference type="InterPro" id="IPR021109">
    <property type="entry name" value="Peptidase_aspartic_dom_sf"/>
</dbReference>
<organism evidence="14 15">
    <name type="scientific">Kockovaella imperatae</name>
    <dbReference type="NCBI Taxonomy" id="4999"/>
    <lineage>
        <taxon>Eukaryota</taxon>
        <taxon>Fungi</taxon>
        <taxon>Dikarya</taxon>
        <taxon>Basidiomycota</taxon>
        <taxon>Agaricomycotina</taxon>
        <taxon>Tremellomycetes</taxon>
        <taxon>Tremellales</taxon>
        <taxon>Cuniculitremaceae</taxon>
        <taxon>Kockovaella</taxon>
    </lineage>
</organism>
<name>A0A1Y1U8B6_9TREE</name>
<dbReference type="RefSeq" id="XP_021868530.1">
    <property type="nucleotide sequence ID" value="XM_022012097.1"/>
</dbReference>
<comment type="caution">
    <text evidence="14">The sequence shown here is derived from an EMBL/GenBank/DDBJ whole genome shotgun (WGS) entry which is preliminary data.</text>
</comment>
<gene>
    <name evidence="14" type="ORF">BD324DRAFT_174671</name>
</gene>
<reference evidence="14 15" key="1">
    <citation type="submission" date="2017-03" db="EMBL/GenBank/DDBJ databases">
        <title>Widespread Adenine N6-methylation of Active Genes in Fungi.</title>
        <authorList>
            <consortium name="DOE Joint Genome Institute"/>
            <person name="Mondo S.J."/>
            <person name="Dannebaum R.O."/>
            <person name="Kuo R.C."/>
            <person name="Louie K.B."/>
            <person name="Bewick A.J."/>
            <person name="Labutti K."/>
            <person name="Haridas S."/>
            <person name="Kuo A."/>
            <person name="Salamov A."/>
            <person name="Ahrendt S.R."/>
            <person name="Lau R."/>
            <person name="Bowen B.P."/>
            <person name="Lipzen A."/>
            <person name="Sullivan W."/>
            <person name="Andreopoulos W.B."/>
            <person name="Clum A."/>
            <person name="Lindquist E."/>
            <person name="Daum C."/>
            <person name="Northen T.R."/>
            <person name="Ramamoorthy G."/>
            <person name="Schmitz R.J."/>
            <person name="Gryganskyi A."/>
            <person name="Culley D."/>
            <person name="Magnuson J."/>
            <person name="James T.Y."/>
            <person name="O'Malley M.A."/>
            <person name="Stajich J.E."/>
            <person name="Spatafora J.W."/>
            <person name="Visel A."/>
            <person name="Grigoriev I.V."/>
        </authorList>
    </citation>
    <scope>NUCLEOTIDE SEQUENCE [LARGE SCALE GENOMIC DNA]</scope>
    <source>
        <strain evidence="14 15">NRRL Y-17943</strain>
    </source>
</reference>
<dbReference type="InParanoid" id="A0A1Y1U8B6"/>
<keyword evidence="6 12" id="KW-0378">Hydrolase</keyword>
<dbReference type="GO" id="GO:0005886">
    <property type="term" value="C:plasma membrane"/>
    <property type="evidence" value="ECO:0007669"/>
    <property type="project" value="UniProtKB-SubCell"/>
</dbReference>
<keyword evidence="7" id="KW-0472">Membrane</keyword>
<dbReference type="InterPro" id="IPR033121">
    <property type="entry name" value="PEPTIDASE_A1"/>
</dbReference>
<evidence type="ECO:0000256" key="4">
    <source>
        <dbReference type="ARBA" id="ARBA00022670"/>
    </source>
</evidence>
<protein>
    <submittedName>
        <fullName evidence="14">Aspartic peptidase domain-containing protein</fullName>
    </submittedName>
</protein>
<dbReference type="Proteomes" id="UP000193218">
    <property type="component" value="Unassembled WGS sequence"/>
</dbReference>
<dbReference type="GO" id="GO:0004190">
    <property type="term" value="F:aspartic-type endopeptidase activity"/>
    <property type="evidence" value="ECO:0007669"/>
    <property type="project" value="UniProtKB-KW"/>
</dbReference>
<evidence type="ECO:0000313" key="15">
    <source>
        <dbReference type="Proteomes" id="UP000193218"/>
    </source>
</evidence>
<comment type="similarity">
    <text evidence="2 12">Belongs to the peptidase A1 family.</text>
</comment>
<keyword evidence="11" id="KW-1015">Disulfide bond</keyword>
<dbReference type="FunCoup" id="A0A1Y1U8B6">
    <property type="interactions" value="38"/>
</dbReference>
<sequence>MSSIDPSFQRQAIDGLDAGLDQIIIGLDGENDNDSDGVDDDIPSGCSDSDDEQIIQSLEERLWYPPSPTNNVVARPKFNLALEISGGGITPSTTSGGDEPSAANAAAAVATTITASGSNANGFSQLEYAALTDGLITNSTSALVKGGLPYNIEFNDVGYMADVQIGTPPRTFVFLMDSGSADTWVPSTQCGAQCGSHTALGSDVSSTFQASGQQWATQYGSGSVAGVLCSDDMSIAGMKLQNKVFGVSLQESVQFSSKTVPFDGLMGLSFDKLSNQGVITPIEALAQSGLVKSSIMGYALGRVADGNNDGEIVFGQADPNKFDPSTTQTMAVSSSNGFWQVPLGAVIVNGDTVVSGRQVILDTGTSLMVAPEPDADAFHAQIAGSQSLGNGMYSIPCTTEAKVFFQFGNAAFQMDVQDLLFQPTTSDLTGQCVSSLSAGTVTDDQTWLLGDAFLKNVYFTTSVADKTVQLSARTDVPDSSSFGKSNSAAAVQALKENTKTGGAALQRRDIGRSKGWGLMTAGGLAAYFARLF</sequence>
<dbReference type="PROSITE" id="PS51767">
    <property type="entry name" value="PEPTIDASE_A1"/>
    <property type="match status" value="1"/>
</dbReference>
<evidence type="ECO:0000256" key="9">
    <source>
        <dbReference type="ARBA" id="ARBA00023288"/>
    </source>
</evidence>
<dbReference type="InterPro" id="IPR001461">
    <property type="entry name" value="Aspartic_peptidase_A1"/>
</dbReference>
<dbReference type="SUPFAM" id="SSF50630">
    <property type="entry name" value="Acid proteases"/>
    <property type="match status" value="1"/>
</dbReference>
<evidence type="ECO:0000259" key="13">
    <source>
        <dbReference type="PROSITE" id="PS51767"/>
    </source>
</evidence>